<keyword evidence="2" id="KW-0004">4Fe-4S</keyword>
<evidence type="ECO:0000256" key="1">
    <source>
        <dbReference type="ARBA" id="ARBA00022448"/>
    </source>
</evidence>
<evidence type="ECO:0000256" key="6">
    <source>
        <dbReference type="ARBA" id="ARBA00023014"/>
    </source>
</evidence>
<evidence type="ECO:0000256" key="3">
    <source>
        <dbReference type="ARBA" id="ARBA00022723"/>
    </source>
</evidence>
<keyword evidence="1" id="KW-0813">Transport</keyword>
<evidence type="ECO:0000259" key="7">
    <source>
        <dbReference type="Pfam" id="PF02754"/>
    </source>
</evidence>
<feature type="domain" description="Cysteine-rich" evidence="7">
    <location>
        <begin position="29"/>
        <end position="121"/>
    </location>
</feature>
<dbReference type="GO" id="GO:0046872">
    <property type="term" value="F:metal ion binding"/>
    <property type="evidence" value="ECO:0007669"/>
    <property type="project" value="UniProtKB-KW"/>
</dbReference>
<dbReference type="Pfam" id="PF02754">
    <property type="entry name" value="CCG"/>
    <property type="match status" value="1"/>
</dbReference>
<evidence type="ECO:0000256" key="5">
    <source>
        <dbReference type="ARBA" id="ARBA00023004"/>
    </source>
</evidence>
<keyword evidence="3" id="KW-0479">Metal-binding</keyword>
<dbReference type="AlphaFoldDB" id="A0AAU9EGA2"/>
<keyword evidence="9" id="KW-1185">Reference proteome</keyword>
<dbReference type="GO" id="GO:0051539">
    <property type="term" value="F:4 iron, 4 sulfur cluster binding"/>
    <property type="evidence" value="ECO:0007669"/>
    <property type="project" value="UniProtKB-KW"/>
</dbReference>
<dbReference type="PANTHER" id="PTHR43551">
    <property type="entry name" value="FUMARATE REDUCTASE IRON-SULFUR SUBUNIT"/>
    <property type="match status" value="1"/>
</dbReference>
<sequence length="184" mass="21455">MNVFELMMEYIKEGRLKIDREKFAGKLATVHDPCNYGRKSEKTFGKAYYDEIRWITDQICDTWVDTYPTRENNYCCGAGGGAWAMPYTNERLYYGRKKAQQIQETGAEIVVAPCHNCRDQIMKALTKEYDLEIETFYLWELLAESIIVEPWSEEEVEKAHAEAEAQWEALGVELEDEDDWAPPE</sequence>
<gene>
    <name evidence="8" type="ORF">FAK_29060</name>
</gene>
<keyword evidence="5" id="KW-0408">Iron</keyword>
<keyword evidence="4" id="KW-0249">Electron transport</keyword>
<evidence type="ECO:0000256" key="2">
    <source>
        <dbReference type="ARBA" id="ARBA00022485"/>
    </source>
</evidence>
<dbReference type="InterPro" id="IPR004017">
    <property type="entry name" value="Cys_rich_dom"/>
</dbReference>
<name>A0AAU9EGA2_9BACT</name>
<dbReference type="KEGG" id="dmp:FAK_29060"/>
<evidence type="ECO:0000313" key="9">
    <source>
        <dbReference type="Proteomes" id="UP001366166"/>
    </source>
</evidence>
<dbReference type="Proteomes" id="UP001366166">
    <property type="component" value="Chromosome"/>
</dbReference>
<protein>
    <recommendedName>
        <fullName evidence="7">Cysteine-rich domain-containing protein</fullName>
    </recommendedName>
</protein>
<reference evidence="9" key="1">
    <citation type="journal article" date="2023" name="Arch. Microbiol.">
        <title>Desulfoferula mesophilus gen. nov. sp. nov., a mesophilic sulfate-reducing bacterium isolated from a brackish lake sediment.</title>
        <authorList>
            <person name="Watanabe T."/>
            <person name="Yabe T."/>
            <person name="Tsuji J.M."/>
            <person name="Fukui M."/>
        </authorList>
    </citation>
    <scope>NUCLEOTIDE SEQUENCE [LARGE SCALE GENOMIC DNA]</scope>
    <source>
        <strain evidence="9">12FAK</strain>
    </source>
</reference>
<accession>A0AAU9EGA2</accession>
<evidence type="ECO:0000313" key="8">
    <source>
        <dbReference type="EMBL" id="BEQ15840.1"/>
    </source>
</evidence>
<evidence type="ECO:0000256" key="4">
    <source>
        <dbReference type="ARBA" id="ARBA00022982"/>
    </source>
</evidence>
<dbReference type="EMBL" id="AP028679">
    <property type="protein sequence ID" value="BEQ15840.1"/>
    <property type="molecule type" value="Genomic_DNA"/>
</dbReference>
<dbReference type="GO" id="GO:0016491">
    <property type="term" value="F:oxidoreductase activity"/>
    <property type="evidence" value="ECO:0007669"/>
    <property type="project" value="UniProtKB-ARBA"/>
</dbReference>
<dbReference type="PANTHER" id="PTHR43551:SF1">
    <property type="entry name" value="HETERODISULFIDE REDUCTASE"/>
    <property type="match status" value="1"/>
</dbReference>
<organism evidence="8 9">
    <name type="scientific">Desulfoferula mesophila</name>
    <dbReference type="NCBI Taxonomy" id="3058419"/>
    <lineage>
        <taxon>Bacteria</taxon>
        <taxon>Pseudomonadati</taxon>
        <taxon>Thermodesulfobacteriota</taxon>
        <taxon>Desulfarculia</taxon>
        <taxon>Desulfarculales</taxon>
        <taxon>Desulfarculaceae</taxon>
        <taxon>Desulfoferula</taxon>
    </lineage>
</organism>
<proteinExistence type="predicted"/>
<keyword evidence="6" id="KW-0411">Iron-sulfur</keyword>